<name>A0ACC1T426_9APHY</name>
<evidence type="ECO:0000313" key="2">
    <source>
        <dbReference type="Proteomes" id="UP001148662"/>
    </source>
</evidence>
<proteinExistence type="predicted"/>
<accession>A0ACC1T426</accession>
<gene>
    <name evidence="1" type="ORF">NM688_g4010</name>
</gene>
<sequence>MLSRICAHSLFASPFILLASSSYLLHLPLISDIEGGQRALAQLLGIHFKPRSESLRGIFPTPIHFGSRLKFNALFYPFSFKPLHVPSVYISLTFSFLYDASTFPMQPQQAFNAYNPQAQIPRTRLSGSAATVSDGRIPNYDYISGSQARSGCTSPPTNHQPNVQQMGTRPLSPMSPGVNQPGKSIPISKDSEDKRTPELIITPPPHPRTISSSNKCCKAGRRNSTPKSLSKRIRRLYL</sequence>
<dbReference type="Proteomes" id="UP001148662">
    <property type="component" value="Unassembled WGS sequence"/>
</dbReference>
<evidence type="ECO:0000313" key="1">
    <source>
        <dbReference type="EMBL" id="KAJ3552707.1"/>
    </source>
</evidence>
<protein>
    <submittedName>
        <fullName evidence="1">Uncharacterized protein</fullName>
    </submittedName>
</protein>
<keyword evidence="2" id="KW-1185">Reference proteome</keyword>
<comment type="caution">
    <text evidence="1">The sequence shown here is derived from an EMBL/GenBank/DDBJ whole genome shotgun (WGS) entry which is preliminary data.</text>
</comment>
<organism evidence="1 2">
    <name type="scientific">Phlebia brevispora</name>
    <dbReference type="NCBI Taxonomy" id="194682"/>
    <lineage>
        <taxon>Eukaryota</taxon>
        <taxon>Fungi</taxon>
        <taxon>Dikarya</taxon>
        <taxon>Basidiomycota</taxon>
        <taxon>Agaricomycotina</taxon>
        <taxon>Agaricomycetes</taxon>
        <taxon>Polyporales</taxon>
        <taxon>Meruliaceae</taxon>
        <taxon>Phlebia</taxon>
    </lineage>
</organism>
<dbReference type="EMBL" id="JANHOG010000628">
    <property type="protein sequence ID" value="KAJ3552707.1"/>
    <property type="molecule type" value="Genomic_DNA"/>
</dbReference>
<reference evidence="1" key="1">
    <citation type="submission" date="2022-07" db="EMBL/GenBank/DDBJ databases">
        <title>Genome Sequence of Phlebia brevispora.</title>
        <authorList>
            <person name="Buettner E."/>
        </authorList>
    </citation>
    <scope>NUCLEOTIDE SEQUENCE</scope>
    <source>
        <strain evidence="1">MPL23</strain>
    </source>
</reference>